<evidence type="ECO:0000313" key="2">
    <source>
        <dbReference type="Proteomes" id="UP000324222"/>
    </source>
</evidence>
<name>A0A5B7GJ67_PORTR</name>
<proteinExistence type="predicted"/>
<protein>
    <submittedName>
        <fullName evidence="1">Uncharacterized protein</fullName>
    </submittedName>
</protein>
<organism evidence="1 2">
    <name type="scientific">Portunus trituberculatus</name>
    <name type="common">Swimming crab</name>
    <name type="synonym">Neptunus trituberculatus</name>
    <dbReference type="NCBI Taxonomy" id="210409"/>
    <lineage>
        <taxon>Eukaryota</taxon>
        <taxon>Metazoa</taxon>
        <taxon>Ecdysozoa</taxon>
        <taxon>Arthropoda</taxon>
        <taxon>Crustacea</taxon>
        <taxon>Multicrustacea</taxon>
        <taxon>Malacostraca</taxon>
        <taxon>Eumalacostraca</taxon>
        <taxon>Eucarida</taxon>
        <taxon>Decapoda</taxon>
        <taxon>Pleocyemata</taxon>
        <taxon>Brachyura</taxon>
        <taxon>Eubrachyura</taxon>
        <taxon>Portunoidea</taxon>
        <taxon>Portunidae</taxon>
        <taxon>Portuninae</taxon>
        <taxon>Portunus</taxon>
    </lineage>
</organism>
<accession>A0A5B7GJ67</accession>
<gene>
    <name evidence="1" type="ORF">E2C01_052997</name>
</gene>
<comment type="caution">
    <text evidence="1">The sequence shown here is derived from an EMBL/GenBank/DDBJ whole genome shotgun (WGS) entry which is preliminary data.</text>
</comment>
<dbReference type="Proteomes" id="UP000324222">
    <property type="component" value="Unassembled WGS sequence"/>
</dbReference>
<dbReference type="EMBL" id="VSRR010016156">
    <property type="protein sequence ID" value="MPC58982.1"/>
    <property type="molecule type" value="Genomic_DNA"/>
</dbReference>
<keyword evidence="2" id="KW-1185">Reference proteome</keyword>
<sequence>MNYIFFAQGSVIILALRHSITKLSLQEILTLTIGPPLLLAWAVIAYLGETVPNPRPATASKVGMVKVVTQGSKLGVQDHMGHINGLRSSAKEIEDYLSPKRTTAGYHKDFRNKVD</sequence>
<reference evidence="1 2" key="1">
    <citation type="submission" date="2019-05" db="EMBL/GenBank/DDBJ databases">
        <title>Another draft genome of Portunus trituberculatus and its Hox gene families provides insights of decapod evolution.</title>
        <authorList>
            <person name="Jeong J.-H."/>
            <person name="Song I."/>
            <person name="Kim S."/>
            <person name="Choi T."/>
            <person name="Kim D."/>
            <person name="Ryu S."/>
            <person name="Kim W."/>
        </authorList>
    </citation>
    <scope>NUCLEOTIDE SEQUENCE [LARGE SCALE GENOMIC DNA]</scope>
    <source>
        <tissue evidence="1">Muscle</tissue>
    </source>
</reference>
<evidence type="ECO:0000313" key="1">
    <source>
        <dbReference type="EMBL" id="MPC58982.1"/>
    </source>
</evidence>
<dbReference type="AlphaFoldDB" id="A0A5B7GJ67"/>